<evidence type="ECO:0000256" key="1">
    <source>
        <dbReference type="SAM" id="Phobius"/>
    </source>
</evidence>
<dbReference type="Pfam" id="PF07963">
    <property type="entry name" value="N_methyl"/>
    <property type="match status" value="1"/>
</dbReference>
<dbReference type="EMBL" id="VJON01000045">
    <property type="protein sequence ID" value="TSE31498.1"/>
    <property type="molecule type" value="Genomic_DNA"/>
</dbReference>
<name>A0A554X6P1_9BURK</name>
<sequence>MPTSAVGSEPRQGSRGIAGLTLLEMLVALTIVAVAGAGLAWALRDGDEDRLDQQALRLQAQLEVARSLARATATPLRLRVLPNGYTFEGAPQADTELVGPHRWLDARMLVRLTPDPLVLGPEPMGAPLRLELALGTARRALVSDGWAPIAIE</sequence>
<evidence type="ECO:0000313" key="2">
    <source>
        <dbReference type="EMBL" id="TSE31498.1"/>
    </source>
</evidence>
<proteinExistence type="predicted"/>
<dbReference type="Proteomes" id="UP000318294">
    <property type="component" value="Unassembled WGS sequence"/>
</dbReference>
<dbReference type="InterPro" id="IPR012902">
    <property type="entry name" value="N_methyl_site"/>
</dbReference>
<keyword evidence="1" id="KW-0472">Membrane</keyword>
<feature type="transmembrane region" description="Helical" evidence="1">
    <location>
        <begin position="20"/>
        <end position="43"/>
    </location>
</feature>
<dbReference type="RefSeq" id="WP_144329151.1">
    <property type="nucleotide sequence ID" value="NZ_VJON01000045.1"/>
</dbReference>
<dbReference type="NCBIfam" id="TIGR02532">
    <property type="entry name" value="IV_pilin_GFxxxE"/>
    <property type="match status" value="1"/>
</dbReference>
<keyword evidence="3" id="KW-1185">Reference proteome</keyword>
<protein>
    <submittedName>
        <fullName evidence="2">Type II secretion system protein H</fullName>
    </submittedName>
</protein>
<keyword evidence="1" id="KW-0812">Transmembrane</keyword>
<comment type="caution">
    <text evidence="2">The sequence shown here is derived from an EMBL/GenBank/DDBJ whole genome shotgun (WGS) entry which is preliminary data.</text>
</comment>
<organism evidence="2 3">
    <name type="scientific">Tepidimonas charontis</name>
    <dbReference type="NCBI Taxonomy" id="2267262"/>
    <lineage>
        <taxon>Bacteria</taxon>
        <taxon>Pseudomonadati</taxon>
        <taxon>Pseudomonadota</taxon>
        <taxon>Betaproteobacteria</taxon>
        <taxon>Burkholderiales</taxon>
        <taxon>Tepidimonas</taxon>
    </lineage>
</organism>
<gene>
    <name evidence="2" type="ORF">Tchar_02287</name>
</gene>
<dbReference type="SUPFAM" id="SSF54523">
    <property type="entry name" value="Pili subunits"/>
    <property type="match status" value="1"/>
</dbReference>
<keyword evidence="1" id="KW-1133">Transmembrane helix</keyword>
<dbReference type="AlphaFoldDB" id="A0A554X6P1"/>
<evidence type="ECO:0000313" key="3">
    <source>
        <dbReference type="Proteomes" id="UP000318294"/>
    </source>
</evidence>
<reference evidence="2 3" key="1">
    <citation type="submission" date="2019-07" db="EMBL/GenBank/DDBJ databases">
        <title>Tepidimonas charontis SPSP-6 draft genome.</title>
        <authorList>
            <person name="Da Costa M.S."/>
            <person name="Froufe H.J.C."/>
            <person name="Egas C."/>
            <person name="Albuquerque L."/>
        </authorList>
    </citation>
    <scope>NUCLEOTIDE SEQUENCE [LARGE SCALE GENOMIC DNA]</scope>
    <source>
        <strain evidence="2 3">SPSP-6</strain>
    </source>
</reference>
<dbReference type="PROSITE" id="PS00409">
    <property type="entry name" value="PROKAR_NTER_METHYL"/>
    <property type="match status" value="1"/>
</dbReference>
<dbReference type="InterPro" id="IPR045584">
    <property type="entry name" value="Pilin-like"/>
</dbReference>
<accession>A0A554X6P1</accession>